<dbReference type="Pfam" id="PF02104">
    <property type="entry name" value="SURF1"/>
    <property type="match status" value="1"/>
</dbReference>
<feature type="region of interest" description="Disordered" evidence="7">
    <location>
        <begin position="186"/>
        <end position="205"/>
    </location>
</feature>
<evidence type="ECO:0000256" key="4">
    <source>
        <dbReference type="ARBA" id="ARBA00022989"/>
    </source>
</evidence>
<proteinExistence type="inferred from homology"/>
<evidence type="ECO:0000256" key="2">
    <source>
        <dbReference type="ARBA" id="ARBA00007165"/>
    </source>
</evidence>
<keyword evidence="4 6" id="KW-1133">Transmembrane helix</keyword>
<keyword evidence="9" id="KW-1185">Reference proteome</keyword>
<accession>A0ABT8EVK0</accession>
<dbReference type="InterPro" id="IPR002994">
    <property type="entry name" value="Surf1/Shy1"/>
</dbReference>
<name>A0ABT8EVK0_9ACTN</name>
<feature type="transmembrane region" description="Helical" evidence="6">
    <location>
        <begin position="217"/>
        <end position="235"/>
    </location>
</feature>
<evidence type="ECO:0000256" key="1">
    <source>
        <dbReference type="ARBA" id="ARBA00004370"/>
    </source>
</evidence>
<organism evidence="8 9">
    <name type="scientific">Nocardioides abyssi</name>
    <dbReference type="NCBI Taxonomy" id="3058370"/>
    <lineage>
        <taxon>Bacteria</taxon>
        <taxon>Bacillati</taxon>
        <taxon>Actinomycetota</taxon>
        <taxon>Actinomycetes</taxon>
        <taxon>Propionibacteriales</taxon>
        <taxon>Nocardioidaceae</taxon>
        <taxon>Nocardioides</taxon>
    </lineage>
</organism>
<dbReference type="EMBL" id="JAUHJR010000004">
    <property type="protein sequence ID" value="MDN4162124.1"/>
    <property type="molecule type" value="Genomic_DNA"/>
</dbReference>
<dbReference type="PANTHER" id="PTHR23427">
    <property type="entry name" value="SURFEIT LOCUS PROTEIN"/>
    <property type="match status" value="1"/>
</dbReference>
<dbReference type="CDD" id="cd06662">
    <property type="entry name" value="SURF1"/>
    <property type="match status" value="1"/>
</dbReference>
<dbReference type="InterPro" id="IPR045214">
    <property type="entry name" value="Surf1/Surf4"/>
</dbReference>
<dbReference type="PROSITE" id="PS50895">
    <property type="entry name" value="SURF1"/>
    <property type="match status" value="1"/>
</dbReference>
<evidence type="ECO:0000313" key="9">
    <source>
        <dbReference type="Proteomes" id="UP001168537"/>
    </source>
</evidence>
<feature type="transmembrane region" description="Helical" evidence="6">
    <location>
        <begin position="12"/>
        <end position="30"/>
    </location>
</feature>
<comment type="subcellular location">
    <subcellularLocation>
        <location evidence="6">Cell membrane</location>
        <topology evidence="6">Multi-pass membrane protein</topology>
    </subcellularLocation>
    <subcellularLocation>
        <location evidence="1">Membrane</location>
    </subcellularLocation>
</comment>
<feature type="compositionally biased region" description="Polar residues" evidence="7">
    <location>
        <begin position="279"/>
        <end position="294"/>
    </location>
</feature>
<evidence type="ECO:0000256" key="7">
    <source>
        <dbReference type="SAM" id="MobiDB-lite"/>
    </source>
</evidence>
<comment type="similarity">
    <text evidence="2 6">Belongs to the SURF1 family.</text>
</comment>
<evidence type="ECO:0000256" key="3">
    <source>
        <dbReference type="ARBA" id="ARBA00022692"/>
    </source>
</evidence>
<gene>
    <name evidence="8" type="ORF">QWY29_12235</name>
</gene>
<protein>
    <recommendedName>
        <fullName evidence="6">SURF1-like protein</fullName>
    </recommendedName>
</protein>
<evidence type="ECO:0000256" key="5">
    <source>
        <dbReference type="ARBA" id="ARBA00023136"/>
    </source>
</evidence>
<keyword evidence="5 6" id="KW-0472">Membrane</keyword>
<dbReference type="RefSeq" id="WP_300961223.1">
    <property type="nucleotide sequence ID" value="NZ_JAUHJR010000004.1"/>
</dbReference>
<feature type="compositionally biased region" description="Basic residues" evidence="7">
    <location>
        <begin position="241"/>
        <end position="253"/>
    </location>
</feature>
<sequence>MRRFRFLLSRRWALFAVAIVVVAWATWWLGNWQFDRLDERRDSNRVVERNENLEPAPVGDILSPGGEVADEDEWRVVTATGEYAVEDTVIVRYRTRDGQSGIDVVVPLVTDDGTTLVVDRGWMATDNRGGDDADVPAPPPGEVTITGYVREDGTGDSTRVVDGRTRAVDSQAIGEAIGRETYGGFVDLRSEDPEPAESLAAPELPEQNDGPHFFYGLQWWFFGALAIFGFLYLAYDELKRGPHGQRSGKRPPRPKADPRTGKRPPRPPRQPADGDGAQSARNAPPSTGSITPETNDAAGDSRNAAARPNSSGRP</sequence>
<dbReference type="Proteomes" id="UP001168537">
    <property type="component" value="Unassembled WGS sequence"/>
</dbReference>
<reference evidence="8" key="1">
    <citation type="submission" date="2023-06" db="EMBL/GenBank/DDBJ databases">
        <title>Draft genome sequence of Nocardioides sp. SOB72.</title>
        <authorList>
            <person name="Zhang G."/>
        </authorList>
    </citation>
    <scope>NUCLEOTIDE SEQUENCE</scope>
    <source>
        <strain evidence="8">SOB72</strain>
    </source>
</reference>
<feature type="region of interest" description="Disordered" evidence="7">
    <location>
        <begin position="241"/>
        <end position="314"/>
    </location>
</feature>
<keyword evidence="3 6" id="KW-0812">Transmembrane</keyword>
<evidence type="ECO:0000313" key="8">
    <source>
        <dbReference type="EMBL" id="MDN4162124.1"/>
    </source>
</evidence>
<evidence type="ECO:0000256" key="6">
    <source>
        <dbReference type="RuleBase" id="RU363076"/>
    </source>
</evidence>
<dbReference type="PANTHER" id="PTHR23427:SF2">
    <property type="entry name" value="SURFEIT LOCUS PROTEIN 1"/>
    <property type="match status" value="1"/>
</dbReference>
<comment type="caution">
    <text evidence="8">The sequence shown here is derived from an EMBL/GenBank/DDBJ whole genome shotgun (WGS) entry which is preliminary data.</text>
</comment>
<keyword evidence="6" id="KW-1003">Cell membrane</keyword>